<keyword evidence="1" id="KW-1133">Transmembrane helix</keyword>
<keyword evidence="1" id="KW-0812">Transmembrane</keyword>
<name>A0A075MSJ7_9ARCH</name>
<evidence type="ECO:0000313" key="4">
    <source>
        <dbReference type="Proteomes" id="UP000028194"/>
    </source>
</evidence>
<dbReference type="EMBL" id="CP007174">
    <property type="protein sequence ID" value="AIF84100.1"/>
    <property type="molecule type" value="Genomic_DNA"/>
</dbReference>
<gene>
    <name evidence="3" type="ORF">NTE_02043</name>
</gene>
<reference evidence="3 4" key="1">
    <citation type="journal article" date="2014" name="PLoS ONE">
        <title>Genome Sequence of Candidatus Nitrososphaera evergladensis from Group I.1b Enriched from Everglades Soil Reveals Novel Genomic Features of the Ammonia-Oxidizing Archaea.</title>
        <authorList>
            <person name="Zhalnina K.V."/>
            <person name="Dias R."/>
            <person name="Leonard M.T."/>
            <person name="Dorr de Quadros P."/>
            <person name="Camargo F.A."/>
            <person name="Drew J.C."/>
            <person name="Farmerie W.G."/>
            <person name="Daroub S.H."/>
            <person name="Triplett E.W."/>
        </authorList>
    </citation>
    <scope>NUCLEOTIDE SEQUENCE [LARGE SCALE GENOMIC DNA]</scope>
    <source>
        <strain evidence="3 4">SR1</strain>
    </source>
</reference>
<keyword evidence="4" id="KW-1185">Reference proteome</keyword>
<evidence type="ECO:0000256" key="1">
    <source>
        <dbReference type="SAM" id="Phobius"/>
    </source>
</evidence>
<sequence>MKYHMSNQESIRTRRIVAGALIGLTAIVVAVSIAAPFFAARQSGAFYSYYYYPYHHPFFFPFHFGWFGGIGILLPILVILLIAGWLLWPSRRYQSEDLRQHSDNAASILRERYAKGEITREQFESMMRDLKQAS</sequence>
<protein>
    <submittedName>
        <fullName evidence="3">Putative membrane protein</fullName>
    </submittedName>
</protein>
<dbReference type="Pfam" id="PF09851">
    <property type="entry name" value="SHOCT"/>
    <property type="match status" value="1"/>
</dbReference>
<organism evidence="3 4">
    <name type="scientific">Candidatus Nitrososphaera evergladensis SR1</name>
    <dbReference type="NCBI Taxonomy" id="1459636"/>
    <lineage>
        <taxon>Archaea</taxon>
        <taxon>Nitrososphaerota</taxon>
        <taxon>Nitrososphaeria</taxon>
        <taxon>Nitrososphaerales</taxon>
        <taxon>Nitrososphaeraceae</taxon>
        <taxon>Nitrososphaera</taxon>
    </lineage>
</organism>
<dbReference type="eggNOG" id="arCOG03911">
    <property type="taxonomic scope" value="Archaea"/>
</dbReference>
<proteinExistence type="predicted"/>
<dbReference type="InterPro" id="IPR018649">
    <property type="entry name" value="SHOCT"/>
</dbReference>
<evidence type="ECO:0000259" key="2">
    <source>
        <dbReference type="Pfam" id="PF09851"/>
    </source>
</evidence>
<dbReference type="KEGG" id="nev:NTE_02043"/>
<dbReference type="HOGENOM" id="CLU_2165347_0_0_2"/>
<dbReference type="STRING" id="1459636.NTE_02043"/>
<feature type="transmembrane region" description="Helical" evidence="1">
    <location>
        <begin position="63"/>
        <end position="88"/>
    </location>
</feature>
<accession>A0A075MSJ7</accession>
<evidence type="ECO:0000313" key="3">
    <source>
        <dbReference type="EMBL" id="AIF84100.1"/>
    </source>
</evidence>
<dbReference type="AlphaFoldDB" id="A0A075MSJ7"/>
<keyword evidence="1" id="KW-0472">Membrane</keyword>
<dbReference type="Proteomes" id="UP000028194">
    <property type="component" value="Chromosome"/>
</dbReference>
<feature type="domain" description="SHOCT" evidence="2">
    <location>
        <begin position="108"/>
        <end position="130"/>
    </location>
</feature>